<feature type="compositionally biased region" description="Polar residues" evidence="1">
    <location>
        <begin position="36"/>
        <end position="45"/>
    </location>
</feature>
<sequence>MGLTTTDERSHVPPRTTESHSTTVCKSCGTDGQAAATHQSRNPKNAVTMDLQRKQRNALWLLGCSTKSECSGRAGDHPELSTDFTVALIMRCTGIDVTSDSVFPQT</sequence>
<gene>
    <name evidence="2" type="ORF">Anapl_07002</name>
</gene>
<proteinExistence type="predicted"/>
<accession>R0M325</accession>
<evidence type="ECO:0000313" key="2">
    <source>
        <dbReference type="EMBL" id="EOB08515.1"/>
    </source>
</evidence>
<name>R0M325_ANAPL</name>
<feature type="region of interest" description="Disordered" evidence="1">
    <location>
        <begin position="1"/>
        <end position="47"/>
    </location>
</feature>
<dbReference type="EMBL" id="KB742441">
    <property type="protein sequence ID" value="EOB08515.1"/>
    <property type="molecule type" value="Genomic_DNA"/>
</dbReference>
<keyword evidence="3" id="KW-1185">Reference proteome</keyword>
<reference evidence="3" key="1">
    <citation type="journal article" date="2013" name="Nat. Genet.">
        <title>The duck genome and transcriptome provide insight into an avian influenza virus reservoir species.</title>
        <authorList>
            <person name="Huang Y."/>
            <person name="Li Y."/>
            <person name="Burt D.W."/>
            <person name="Chen H."/>
            <person name="Zhang Y."/>
            <person name="Qian W."/>
            <person name="Kim H."/>
            <person name="Gan S."/>
            <person name="Zhao Y."/>
            <person name="Li J."/>
            <person name="Yi K."/>
            <person name="Feng H."/>
            <person name="Zhu P."/>
            <person name="Li B."/>
            <person name="Liu Q."/>
            <person name="Fairley S."/>
            <person name="Magor K.E."/>
            <person name="Du Z."/>
            <person name="Hu X."/>
            <person name="Goodman L."/>
            <person name="Tafer H."/>
            <person name="Vignal A."/>
            <person name="Lee T."/>
            <person name="Kim K.W."/>
            <person name="Sheng Z."/>
            <person name="An Y."/>
            <person name="Searle S."/>
            <person name="Herrero J."/>
            <person name="Groenen M.A."/>
            <person name="Crooijmans R.P."/>
            <person name="Faraut T."/>
            <person name="Cai Q."/>
            <person name="Webster R.G."/>
            <person name="Aldridge J.R."/>
            <person name="Warren W.C."/>
            <person name="Bartschat S."/>
            <person name="Kehr S."/>
            <person name="Marz M."/>
            <person name="Stadler P.F."/>
            <person name="Smith J."/>
            <person name="Kraus R.H."/>
            <person name="Zhao Y."/>
            <person name="Ren L."/>
            <person name="Fei J."/>
            <person name="Morisson M."/>
            <person name="Kaiser P."/>
            <person name="Griffin D.K."/>
            <person name="Rao M."/>
            <person name="Pitel F."/>
            <person name="Wang J."/>
            <person name="Li N."/>
        </authorList>
    </citation>
    <scope>NUCLEOTIDE SEQUENCE [LARGE SCALE GENOMIC DNA]</scope>
</reference>
<dbReference type="Proteomes" id="UP000296049">
    <property type="component" value="Unassembled WGS sequence"/>
</dbReference>
<evidence type="ECO:0000313" key="3">
    <source>
        <dbReference type="Proteomes" id="UP000296049"/>
    </source>
</evidence>
<evidence type="ECO:0000256" key="1">
    <source>
        <dbReference type="SAM" id="MobiDB-lite"/>
    </source>
</evidence>
<feature type="compositionally biased region" description="Basic and acidic residues" evidence="1">
    <location>
        <begin position="1"/>
        <end position="11"/>
    </location>
</feature>
<protein>
    <submittedName>
        <fullName evidence="2">Uncharacterized protein</fullName>
    </submittedName>
</protein>
<organism evidence="2 3">
    <name type="scientific">Anas platyrhynchos</name>
    <name type="common">Mallard</name>
    <name type="synonym">Anas boschas</name>
    <dbReference type="NCBI Taxonomy" id="8839"/>
    <lineage>
        <taxon>Eukaryota</taxon>
        <taxon>Metazoa</taxon>
        <taxon>Chordata</taxon>
        <taxon>Craniata</taxon>
        <taxon>Vertebrata</taxon>
        <taxon>Euteleostomi</taxon>
        <taxon>Archelosauria</taxon>
        <taxon>Archosauria</taxon>
        <taxon>Dinosauria</taxon>
        <taxon>Saurischia</taxon>
        <taxon>Theropoda</taxon>
        <taxon>Coelurosauria</taxon>
        <taxon>Aves</taxon>
        <taxon>Neognathae</taxon>
        <taxon>Galloanserae</taxon>
        <taxon>Anseriformes</taxon>
        <taxon>Anatidae</taxon>
        <taxon>Anatinae</taxon>
        <taxon>Anas</taxon>
    </lineage>
</organism>
<dbReference type="AlphaFoldDB" id="R0M325"/>